<dbReference type="Gene3D" id="2.160.20.120">
    <property type="match status" value="1"/>
</dbReference>
<keyword evidence="4" id="KW-1185">Reference proteome</keyword>
<organism evidence="3 4">
    <name type="scientific">Bizionia argentinensis JUB59</name>
    <dbReference type="NCBI Taxonomy" id="1046627"/>
    <lineage>
        <taxon>Bacteria</taxon>
        <taxon>Pseudomonadati</taxon>
        <taxon>Bacteroidota</taxon>
        <taxon>Flavobacteriia</taxon>
        <taxon>Flavobacteriales</taxon>
        <taxon>Flavobacteriaceae</taxon>
        <taxon>Bizionia</taxon>
    </lineage>
</organism>
<gene>
    <name evidence="3" type="ORF">BZARG_1028</name>
</gene>
<evidence type="ECO:0000313" key="4">
    <source>
        <dbReference type="Proteomes" id="UP000003730"/>
    </source>
</evidence>
<dbReference type="Pfam" id="PF10988">
    <property type="entry name" value="DUF2807"/>
    <property type="match status" value="1"/>
</dbReference>
<dbReference type="OrthoDB" id="704821at2"/>
<feature type="domain" description="Putative auto-transporter adhesin head GIN" evidence="2">
    <location>
        <begin position="28"/>
        <end position="208"/>
    </location>
</feature>
<sequence>MKKFLFAIVLLVAATQISQAQTEKILGDFNELKVYDRIEVTLIKSDENKIIITGQNTGDVVIVNRNGTLKVKMSIRKAFDGDRTTVELYYKKLDKIDVNEGAFVGSNDVFSQFELELDAQEGGSIKLMVQDITYLEAKAVTGGVIRVSGNTKNQKIDLTTGGSFLGKELESETAHVIIRAAGEAHVKASEKVDVKVRAGGNVYIYGNPKLVEENTVFGGKIIRKD</sequence>
<accession>G2EEC8</accession>
<dbReference type="EMBL" id="AFXZ01000034">
    <property type="protein sequence ID" value="EGV43159.1"/>
    <property type="molecule type" value="Genomic_DNA"/>
</dbReference>
<protein>
    <submittedName>
        <fullName evidence="3">DUF2807 domain-containing protein</fullName>
    </submittedName>
</protein>
<comment type="caution">
    <text evidence="3">The sequence shown here is derived from an EMBL/GenBank/DDBJ whole genome shotgun (WGS) entry which is preliminary data.</text>
</comment>
<dbReference type="InterPro" id="IPR021255">
    <property type="entry name" value="DUF2807"/>
</dbReference>
<evidence type="ECO:0000259" key="2">
    <source>
        <dbReference type="Pfam" id="PF10988"/>
    </source>
</evidence>
<reference evidence="3 4" key="1">
    <citation type="journal article" date="2008" name="Int. J. Syst. Evol. Microbiol.">
        <title>Bizionia argentinensis sp. nov., isolated from surface marine water in Antarctica.</title>
        <authorList>
            <person name="Bercovich A."/>
            <person name="Vazquez S.C."/>
            <person name="Yankilevich P."/>
            <person name="Coria S.H."/>
            <person name="Foti M."/>
            <person name="Hernandez E."/>
            <person name="Vidal A."/>
            <person name="Ruberto L."/>
            <person name="Melo C."/>
            <person name="Marenssi S."/>
            <person name="Criscuolo M."/>
            <person name="Memoli M."/>
            <person name="Arguelles M."/>
            <person name="Mac Cormack W.P."/>
        </authorList>
    </citation>
    <scope>NUCLEOTIDE SEQUENCE [LARGE SCALE GENOMIC DNA]</scope>
    <source>
        <strain evidence="3 4">JUB59</strain>
    </source>
</reference>
<dbReference type="Proteomes" id="UP000003730">
    <property type="component" value="Unassembled WGS sequence"/>
</dbReference>
<evidence type="ECO:0000313" key="3">
    <source>
        <dbReference type="EMBL" id="EGV43159.1"/>
    </source>
</evidence>
<dbReference type="eggNOG" id="ENOG5031S92">
    <property type="taxonomic scope" value="Bacteria"/>
</dbReference>
<name>G2EEC8_9FLAO</name>
<evidence type="ECO:0000256" key="1">
    <source>
        <dbReference type="SAM" id="SignalP"/>
    </source>
</evidence>
<proteinExistence type="predicted"/>
<keyword evidence="1" id="KW-0732">Signal</keyword>
<dbReference type="STRING" id="1046627.BZARG_1028"/>
<dbReference type="RefSeq" id="WP_008637718.1">
    <property type="nucleotide sequence ID" value="NZ_AFXZ01000034.1"/>
</dbReference>
<feature type="signal peptide" evidence="1">
    <location>
        <begin position="1"/>
        <end position="20"/>
    </location>
</feature>
<feature type="chain" id="PRO_5003429546" evidence="1">
    <location>
        <begin position="21"/>
        <end position="225"/>
    </location>
</feature>
<dbReference type="AlphaFoldDB" id="G2EEC8"/>